<dbReference type="InterPro" id="IPR016187">
    <property type="entry name" value="CTDL_fold"/>
</dbReference>
<protein>
    <submittedName>
        <fullName evidence="2">Formylglycine-generating enzyme family protein</fullName>
    </submittedName>
</protein>
<gene>
    <name evidence="2" type="ORF">ACFQ2I_02135</name>
</gene>
<dbReference type="PANTHER" id="PTHR23150">
    <property type="entry name" value="SULFATASE MODIFYING FACTOR 1, 2"/>
    <property type="match status" value="1"/>
</dbReference>
<accession>A0ABW3HKY7</accession>
<dbReference type="InterPro" id="IPR042095">
    <property type="entry name" value="SUMF_sf"/>
</dbReference>
<dbReference type="Pfam" id="PF03781">
    <property type="entry name" value="FGE-sulfatase"/>
    <property type="match status" value="1"/>
</dbReference>
<dbReference type="Proteomes" id="UP001596989">
    <property type="component" value="Unassembled WGS sequence"/>
</dbReference>
<proteinExistence type="predicted"/>
<dbReference type="EMBL" id="JBHTJZ010000004">
    <property type="protein sequence ID" value="MFD0958183.1"/>
    <property type="molecule type" value="Genomic_DNA"/>
</dbReference>
<dbReference type="RefSeq" id="WP_377561833.1">
    <property type="nucleotide sequence ID" value="NZ_JBHTJZ010000004.1"/>
</dbReference>
<comment type="caution">
    <text evidence="2">The sequence shown here is derived from an EMBL/GenBank/DDBJ whole genome shotgun (WGS) entry which is preliminary data.</text>
</comment>
<evidence type="ECO:0000313" key="3">
    <source>
        <dbReference type="Proteomes" id="UP001596989"/>
    </source>
</evidence>
<dbReference type="InterPro" id="IPR005532">
    <property type="entry name" value="SUMF_dom"/>
</dbReference>
<evidence type="ECO:0000259" key="1">
    <source>
        <dbReference type="Pfam" id="PF03781"/>
    </source>
</evidence>
<dbReference type="SUPFAM" id="SSF56436">
    <property type="entry name" value="C-type lectin-like"/>
    <property type="match status" value="1"/>
</dbReference>
<keyword evidence="3" id="KW-1185">Reference proteome</keyword>
<dbReference type="PANTHER" id="PTHR23150:SF19">
    <property type="entry name" value="FORMYLGLYCINE-GENERATING ENZYME"/>
    <property type="match status" value="1"/>
</dbReference>
<evidence type="ECO:0000313" key="2">
    <source>
        <dbReference type="EMBL" id="MFD0958183.1"/>
    </source>
</evidence>
<dbReference type="InterPro" id="IPR051043">
    <property type="entry name" value="Sulfatase_Mod_Factor_Kinase"/>
</dbReference>
<name>A0ABW3HKY7_9BACL</name>
<reference evidence="3" key="1">
    <citation type="journal article" date="2019" name="Int. J. Syst. Evol. Microbiol.">
        <title>The Global Catalogue of Microorganisms (GCM) 10K type strain sequencing project: providing services to taxonomists for standard genome sequencing and annotation.</title>
        <authorList>
            <consortium name="The Broad Institute Genomics Platform"/>
            <consortium name="The Broad Institute Genome Sequencing Center for Infectious Disease"/>
            <person name="Wu L."/>
            <person name="Ma J."/>
        </authorList>
    </citation>
    <scope>NUCLEOTIDE SEQUENCE [LARGE SCALE GENOMIC DNA]</scope>
    <source>
        <strain evidence="3">CCUG 59129</strain>
    </source>
</reference>
<organism evidence="2 3">
    <name type="scientific">Paenibacillus chungangensis</name>
    <dbReference type="NCBI Taxonomy" id="696535"/>
    <lineage>
        <taxon>Bacteria</taxon>
        <taxon>Bacillati</taxon>
        <taxon>Bacillota</taxon>
        <taxon>Bacilli</taxon>
        <taxon>Bacillales</taxon>
        <taxon>Paenibacillaceae</taxon>
        <taxon>Paenibacillus</taxon>
    </lineage>
</organism>
<feature type="domain" description="Sulfatase-modifying factor enzyme-like" evidence="1">
    <location>
        <begin position="65"/>
        <end position="344"/>
    </location>
</feature>
<sequence>MSGWTKEDVANMEQKKACCAASREQATAATGASVEQAAAAVTALRVAEESVTDSNTITSAREALDALIALPGGTFHMGTNTKEGFPADGEGPVRAVTVKPFRIAPYSVTNKAFHSFVEETGYVTEAERFGWSFVFHLLASEATQAKVQNVPQGVPWWLVVEGAYWRKPEGEDSDLEGRWDHPVVHISWNDAQAYCDWVGARLPTEAEWEYAARGGLERRMYPWGDLLKQDGKHMCNIWQGKFPVKNNASDGYIGTAPVHAYEPNGYGLYNMSGNVWEWVADWFSPAYHRTTSDNNPYYSKETGKRSMRGGSYLCHRSYCNRYRVAARSSNTPDSSTGNCGFRIAADAETMTE</sequence>
<dbReference type="Gene3D" id="3.90.1580.10">
    <property type="entry name" value="paralog of FGE (formylglycine-generating enzyme)"/>
    <property type="match status" value="1"/>
</dbReference>